<dbReference type="EMBL" id="JAAGAX010000017">
    <property type="protein sequence ID" value="KAF2287166.1"/>
    <property type="molecule type" value="Genomic_DNA"/>
</dbReference>
<gene>
    <name evidence="1" type="ORF">GH714_038550</name>
</gene>
<accession>A0A6A6KG78</accession>
<keyword evidence="2" id="KW-1185">Reference proteome</keyword>
<sequence>MITFIKEKEKVPTVDKLDQVSVDNNALREDLRISNIDNIATVEEFLSAESITLGADEDMIDHQGKFKQKIEKETEEFLEDDCGMFSQIQEAIYIDFGIKDAHEQNFEERNSEFLEHCVVKEVQNFRYGLQHVLTNQNEVLVAGVREMEWDAIELPFSAQKICSCHTKFC</sequence>
<protein>
    <submittedName>
        <fullName evidence="1">Uncharacterized protein</fullName>
    </submittedName>
</protein>
<dbReference type="Proteomes" id="UP000467840">
    <property type="component" value="Chromosome 3"/>
</dbReference>
<proteinExistence type="predicted"/>
<dbReference type="AlphaFoldDB" id="A0A6A6KG78"/>
<organism evidence="1 2">
    <name type="scientific">Hevea brasiliensis</name>
    <name type="common">Para rubber tree</name>
    <name type="synonym">Siphonia brasiliensis</name>
    <dbReference type="NCBI Taxonomy" id="3981"/>
    <lineage>
        <taxon>Eukaryota</taxon>
        <taxon>Viridiplantae</taxon>
        <taxon>Streptophyta</taxon>
        <taxon>Embryophyta</taxon>
        <taxon>Tracheophyta</taxon>
        <taxon>Spermatophyta</taxon>
        <taxon>Magnoliopsida</taxon>
        <taxon>eudicotyledons</taxon>
        <taxon>Gunneridae</taxon>
        <taxon>Pentapetalae</taxon>
        <taxon>rosids</taxon>
        <taxon>fabids</taxon>
        <taxon>Malpighiales</taxon>
        <taxon>Euphorbiaceae</taxon>
        <taxon>Crotonoideae</taxon>
        <taxon>Micrandreae</taxon>
        <taxon>Hevea</taxon>
    </lineage>
</organism>
<name>A0A6A6KG78_HEVBR</name>
<reference evidence="1 2" key="1">
    <citation type="journal article" date="2020" name="Mol. Plant">
        <title>The Chromosome-Based Rubber Tree Genome Provides New Insights into Spurge Genome Evolution and Rubber Biosynthesis.</title>
        <authorList>
            <person name="Liu J."/>
            <person name="Shi C."/>
            <person name="Shi C.C."/>
            <person name="Li W."/>
            <person name="Zhang Q.J."/>
            <person name="Zhang Y."/>
            <person name="Li K."/>
            <person name="Lu H.F."/>
            <person name="Shi C."/>
            <person name="Zhu S.T."/>
            <person name="Xiao Z.Y."/>
            <person name="Nan H."/>
            <person name="Yue Y."/>
            <person name="Zhu X.G."/>
            <person name="Wu Y."/>
            <person name="Hong X.N."/>
            <person name="Fan G.Y."/>
            <person name="Tong Y."/>
            <person name="Zhang D."/>
            <person name="Mao C.L."/>
            <person name="Liu Y.L."/>
            <person name="Hao S.J."/>
            <person name="Liu W.Q."/>
            <person name="Lv M.Q."/>
            <person name="Zhang H.B."/>
            <person name="Liu Y."/>
            <person name="Hu-Tang G.R."/>
            <person name="Wang J.P."/>
            <person name="Wang J.H."/>
            <person name="Sun Y.H."/>
            <person name="Ni S.B."/>
            <person name="Chen W.B."/>
            <person name="Zhang X.C."/>
            <person name="Jiao Y.N."/>
            <person name="Eichler E.E."/>
            <person name="Li G.H."/>
            <person name="Liu X."/>
            <person name="Gao L.Z."/>
        </authorList>
    </citation>
    <scope>NUCLEOTIDE SEQUENCE [LARGE SCALE GENOMIC DNA]</scope>
    <source>
        <strain evidence="2">cv. GT1</strain>
        <tissue evidence="1">Leaf</tissue>
    </source>
</reference>
<evidence type="ECO:0000313" key="1">
    <source>
        <dbReference type="EMBL" id="KAF2287166.1"/>
    </source>
</evidence>
<comment type="caution">
    <text evidence="1">The sequence shown here is derived from an EMBL/GenBank/DDBJ whole genome shotgun (WGS) entry which is preliminary data.</text>
</comment>
<evidence type="ECO:0000313" key="2">
    <source>
        <dbReference type="Proteomes" id="UP000467840"/>
    </source>
</evidence>